<keyword evidence="5" id="KW-1185">Reference proteome</keyword>
<evidence type="ECO:0000259" key="3">
    <source>
        <dbReference type="Pfam" id="PF10363"/>
    </source>
</evidence>
<dbReference type="Proteomes" id="UP000008837">
    <property type="component" value="Unassembled WGS sequence"/>
</dbReference>
<dbReference type="InterPro" id="IPR011989">
    <property type="entry name" value="ARM-like"/>
</dbReference>
<dbReference type="VEuPathDB" id="FungiDB:MGL_1414"/>
<dbReference type="InterPro" id="IPR019451">
    <property type="entry name" value="Rtp1_C1"/>
</dbReference>
<dbReference type="RefSeq" id="XP_001731231.1">
    <property type="nucleotide sequence ID" value="XM_001731179.1"/>
</dbReference>
<feature type="region of interest" description="Disordered" evidence="2">
    <location>
        <begin position="230"/>
        <end position="249"/>
    </location>
</feature>
<protein>
    <recommendedName>
        <fullName evidence="3">RNA polymerase II assembly factor Rtp1 C-terminal domain-containing protein</fullName>
    </recommendedName>
</protein>
<dbReference type="Pfam" id="PF10363">
    <property type="entry name" value="RTP1_C1"/>
    <property type="match status" value="1"/>
</dbReference>
<reference evidence="4 5" key="1">
    <citation type="journal article" date="2007" name="Proc. Natl. Acad. Sci. U.S.A.">
        <title>Dandruff-associated Malassezia genomes reveal convergent and divergent virulence traits shared with plant and human fungal pathogens.</title>
        <authorList>
            <person name="Xu J."/>
            <person name="Saunders C.W."/>
            <person name="Hu P."/>
            <person name="Grant R.A."/>
            <person name="Boekhout T."/>
            <person name="Kuramae E.E."/>
            <person name="Kronstad J.W."/>
            <person name="Deangelis Y.M."/>
            <person name="Reeder N.L."/>
            <person name="Johnstone K.R."/>
            <person name="Leland M."/>
            <person name="Fieno A.M."/>
            <person name="Begley W.M."/>
            <person name="Sun Y."/>
            <person name="Lacey M.P."/>
            <person name="Chaudhary T."/>
            <person name="Keough T."/>
            <person name="Chu L."/>
            <person name="Sears R."/>
            <person name="Yuan B."/>
            <person name="Dawson T.L.Jr."/>
        </authorList>
    </citation>
    <scope>NUCLEOTIDE SEQUENCE [LARGE SCALE GENOMIC DNA]</scope>
    <source>
        <strain evidence="5">ATCC MYA-4612 / CBS 7966</strain>
    </source>
</reference>
<evidence type="ECO:0000256" key="1">
    <source>
        <dbReference type="ARBA" id="ARBA00005724"/>
    </source>
</evidence>
<dbReference type="GO" id="GO:0009306">
    <property type="term" value="P:protein secretion"/>
    <property type="evidence" value="ECO:0007669"/>
    <property type="project" value="TreeGrafter"/>
</dbReference>
<dbReference type="PANTHER" id="PTHR20959:SF1">
    <property type="entry name" value="TRANSPORT AND GOLGI ORGANIZATION PROTEIN 6 HOMOLOG"/>
    <property type="match status" value="1"/>
</dbReference>
<name>A8PXD8_MALGO</name>
<feature type="compositionally biased region" description="Basic and acidic residues" evidence="2">
    <location>
        <begin position="997"/>
        <end position="1007"/>
    </location>
</feature>
<evidence type="ECO:0000313" key="4">
    <source>
        <dbReference type="EMBL" id="EDP44017.1"/>
    </source>
</evidence>
<comment type="similarity">
    <text evidence="1">Belongs to the Tango6 family.</text>
</comment>
<dbReference type="AlphaFoldDB" id="A8PXD8"/>
<dbReference type="InterPro" id="IPR016024">
    <property type="entry name" value="ARM-type_fold"/>
</dbReference>
<dbReference type="InterPro" id="IPR039600">
    <property type="entry name" value="TANGO6/Rtp1"/>
</dbReference>
<dbReference type="GeneID" id="5855538"/>
<feature type="domain" description="RNA polymerase II assembly factor Rtp1 C-terminal" evidence="3">
    <location>
        <begin position="738"/>
        <end position="875"/>
    </location>
</feature>
<sequence length="1123" mass="123287">MLHEQHHVLQAASILTGDRDIELGIRKLAKGSACVDHVLQRRLELFLDSGASLSPPEYLLSMRASVQWLTGVWAWTCALEIHRLAESHEAPTQKEAAPILGVRDLNMLKKLVTVSFAWLIIPAILAFDAAYPSPPCLDELVSAFRTLLHKNTSRSSSLTALPDSPMAHTDVAILVMRMYFVDVLRVLIRLAYGCSSAHAHALLDALLEALPTMSVLTALRSVPMPSALASSASATSGEESQSKRPLQPPPRFVREQCARLLSLQLLRPSGTRSLLIAMLGANEHDMLSGDMDLESNDGDASLARLDSVAKLLCTPPKGMRRTTYYMDMVPHILSVLDPVTPPGTTPVHGIHRRAAALSCVRMFETDSHAMCAAMQTHVWNVLLPTPGESPPSSASAVDSALRQQYAAMILAPPAPHWIHALCGPVLSRFLALDTHLHAPSSTPRIVDAVRESHAKSLDECLSTWLRLDSDEGIIRLLHDALRQALNESWHWQDTPQGVSLVQSSASEMDVASLLERPASLERVLRPESLDDEPHMPEGLSRTFAWTIDPARVCDILHRAKRTSVASALVLDAMEEHRRTRSKRISGLTHDDPITLERHAVYFLQLIFQLLSTFGQDLLQGDIERVLHLVDFACQDESALDTELCNTALELLLALLEQNTTLTPASTPLLRVIFDKIERLRDAPNLDTRALSQELALTLSARMKHVSLASSAPAAVDQAACSKTPNDRAATLPDYLCVYEEALQSLQDPILPVRAHGLHLLTRLVSTETRLHSAPCYGHELDPALVPAILDLFLRAIQDDESFLYLNAVQGLSQMATGWREAVLRPLMAIYVGGDKTSDGIAHTVAYGNTLSQRETDQRLRIGEAMLQVLQHLGEAAVSELPHIVPPLLTAVRNPVFPASLRSSFISILGTLVETAPQALAANGVSIEMVRMCTELLQGTTERRPMRRRERVRAMVHGTDALGQRTERRLGGSDDEDELDADDDGGARDGTSSTMSMAHREETSGIDTDVHRPTLRRSALLLLTWLLQKTVQQLDEYHEACRRDVDHVDAPLTALRLPGGGMLPDLGGRPKPVLPPLLVPVDTLSSFVPIVSYMAQEDADEIARIQARDCLDFVDRVKTAFLGG</sequence>
<feature type="compositionally biased region" description="Low complexity" evidence="2">
    <location>
        <begin position="230"/>
        <end position="239"/>
    </location>
</feature>
<organism evidence="4 5">
    <name type="scientific">Malassezia globosa (strain ATCC MYA-4612 / CBS 7966)</name>
    <name type="common">Dandruff-associated fungus</name>
    <dbReference type="NCBI Taxonomy" id="425265"/>
    <lineage>
        <taxon>Eukaryota</taxon>
        <taxon>Fungi</taxon>
        <taxon>Dikarya</taxon>
        <taxon>Basidiomycota</taxon>
        <taxon>Ustilaginomycotina</taxon>
        <taxon>Malasseziomycetes</taxon>
        <taxon>Malasseziales</taxon>
        <taxon>Malasseziaceae</taxon>
        <taxon>Malassezia</taxon>
    </lineage>
</organism>
<dbReference type="Gene3D" id="1.25.10.10">
    <property type="entry name" value="Leucine-rich Repeat Variant"/>
    <property type="match status" value="1"/>
</dbReference>
<gene>
    <name evidence="4" type="ORF">MGL_1414</name>
</gene>
<evidence type="ECO:0000313" key="5">
    <source>
        <dbReference type="Proteomes" id="UP000008837"/>
    </source>
</evidence>
<dbReference type="OMA" id="KWGVEPL"/>
<dbReference type="InParanoid" id="A8PXD8"/>
<dbReference type="PANTHER" id="PTHR20959">
    <property type="entry name" value="TRANSPORT AND GOLGI ORGANIZATION PROTEIN 6 FAMILY MEMBER"/>
    <property type="match status" value="1"/>
</dbReference>
<proteinExistence type="inferred from homology"/>
<comment type="caution">
    <text evidence="4">The sequence shown here is derived from an EMBL/GenBank/DDBJ whole genome shotgun (WGS) entry which is preliminary data.</text>
</comment>
<dbReference type="KEGG" id="mgl:MGL_1414"/>
<accession>A8PXD8</accession>
<dbReference type="SUPFAM" id="SSF48371">
    <property type="entry name" value="ARM repeat"/>
    <property type="match status" value="1"/>
</dbReference>
<dbReference type="OrthoDB" id="39591at2759"/>
<feature type="region of interest" description="Disordered" evidence="2">
    <location>
        <begin position="957"/>
        <end position="1007"/>
    </location>
</feature>
<dbReference type="EMBL" id="AAYY01000004">
    <property type="protein sequence ID" value="EDP44017.1"/>
    <property type="molecule type" value="Genomic_DNA"/>
</dbReference>
<feature type="compositionally biased region" description="Acidic residues" evidence="2">
    <location>
        <begin position="972"/>
        <end position="983"/>
    </location>
</feature>
<evidence type="ECO:0000256" key="2">
    <source>
        <dbReference type="SAM" id="MobiDB-lite"/>
    </source>
</evidence>